<organism evidence="2 3">
    <name type="scientific">Oedothorax gibbosus</name>
    <dbReference type="NCBI Taxonomy" id="931172"/>
    <lineage>
        <taxon>Eukaryota</taxon>
        <taxon>Metazoa</taxon>
        <taxon>Ecdysozoa</taxon>
        <taxon>Arthropoda</taxon>
        <taxon>Chelicerata</taxon>
        <taxon>Arachnida</taxon>
        <taxon>Araneae</taxon>
        <taxon>Araneomorphae</taxon>
        <taxon>Entelegynae</taxon>
        <taxon>Araneoidea</taxon>
        <taxon>Linyphiidae</taxon>
        <taxon>Erigoninae</taxon>
        <taxon>Oedothorax</taxon>
    </lineage>
</organism>
<sequence length="108" mass="12529">MYGFPPDFKENFGKSRKSSSMQQKCYRESIAGKIVSSAPPEVSHVLRKNRKTRKRRPAVCWTPTRISSRIGIWLMGCLNRNSESSLDRNLYWLGRSREDLGSYKRTLS</sequence>
<proteinExistence type="predicted"/>
<keyword evidence="3" id="KW-1185">Reference proteome</keyword>
<accession>A0AAV6UW25</accession>
<dbReference type="EMBL" id="JAFNEN010000243">
    <property type="protein sequence ID" value="KAG8188299.1"/>
    <property type="molecule type" value="Genomic_DNA"/>
</dbReference>
<evidence type="ECO:0000313" key="2">
    <source>
        <dbReference type="EMBL" id="KAG8188299.1"/>
    </source>
</evidence>
<feature type="region of interest" description="Disordered" evidence="1">
    <location>
        <begin position="1"/>
        <end position="20"/>
    </location>
</feature>
<dbReference type="AlphaFoldDB" id="A0AAV6UW25"/>
<evidence type="ECO:0000256" key="1">
    <source>
        <dbReference type="SAM" id="MobiDB-lite"/>
    </source>
</evidence>
<gene>
    <name evidence="2" type="ORF">JTE90_016533</name>
</gene>
<reference evidence="2 3" key="1">
    <citation type="journal article" date="2022" name="Nat. Ecol. Evol.">
        <title>A masculinizing supergene underlies an exaggerated male reproductive morph in a spider.</title>
        <authorList>
            <person name="Hendrickx F."/>
            <person name="De Corte Z."/>
            <person name="Sonet G."/>
            <person name="Van Belleghem S.M."/>
            <person name="Kostlbacher S."/>
            <person name="Vangestel C."/>
        </authorList>
    </citation>
    <scope>NUCLEOTIDE SEQUENCE [LARGE SCALE GENOMIC DNA]</scope>
    <source>
        <strain evidence="2">W744_W776</strain>
    </source>
</reference>
<protein>
    <submittedName>
        <fullName evidence="2">Uncharacterized protein</fullName>
    </submittedName>
</protein>
<evidence type="ECO:0000313" key="3">
    <source>
        <dbReference type="Proteomes" id="UP000827092"/>
    </source>
</evidence>
<name>A0AAV6UW25_9ARAC</name>
<comment type="caution">
    <text evidence="2">The sequence shown here is derived from an EMBL/GenBank/DDBJ whole genome shotgun (WGS) entry which is preliminary data.</text>
</comment>
<dbReference type="Proteomes" id="UP000827092">
    <property type="component" value="Unassembled WGS sequence"/>
</dbReference>